<reference evidence="1" key="1">
    <citation type="submission" date="2023-01" db="EMBL/GenBank/DDBJ databases">
        <title>Genomic dissection of endemic carbapenem resistance: metallo-beta-lactamase gene dissemination through clonal, plasmid and integron transfer pathways.</title>
        <authorList>
            <person name="Macesic N."/>
        </authorList>
    </citation>
    <scope>NUCLEOTIDE SEQUENCE</scope>
    <source>
        <strain evidence="1">CPO382</strain>
    </source>
</reference>
<protein>
    <submittedName>
        <fullName evidence="1">Uncharacterized protein</fullName>
    </submittedName>
</protein>
<dbReference type="EMBL" id="JARTOI010000001">
    <property type="protein sequence ID" value="MDK5169037.1"/>
    <property type="molecule type" value="Genomic_DNA"/>
</dbReference>
<dbReference type="RefSeq" id="WP_285097951.1">
    <property type="nucleotide sequence ID" value="NZ_JARTOI010000001.1"/>
</dbReference>
<dbReference type="Proteomes" id="UP001174748">
    <property type="component" value="Unassembled WGS sequence"/>
</dbReference>
<evidence type="ECO:0000313" key="2">
    <source>
        <dbReference type="Proteomes" id="UP001174748"/>
    </source>
</evidence>
<accession>A0ABT7G5L0</accession>
<gene>
    <name evidence="1" type="ORF">P9921_00840</name>
</gene>
<proteinExistence type="predicted"/>
<comment type="caution">
    <text evidence="1">The sequence shown here is derived from an EMBL/GenBank/DDBJ whole genome shotgun (WGS) entry which is preliminary data.</text>
</comment>
<keyword evidence="2" id="KW-1185">Reference proteome</keyword>
<sequence>MKDKPLEIIGKEGFLDTSKQPNFGTKTLYVPGINNVTSSAVYDHLLAERKTQPGQTPPKS</sequence>
<organism evidence="1 2">
    <name type="scientific">Serratia nevei</name>
    <dbReference type="NCBI Taxonomy" id="2703794"/>
    <lineage>
        <taxon>Bacteria</taxon>
        <taxon>Pseudomonadati</taxon>
        <taxon>Pseudomonadota</taxon>
        <taxon>Gammaproteobacteria</taxon>
        <taxon>Enterobacterales</taxon>
        <taxon>Yersiniaceae</taxon>
        <taxon>Serratia</taxon>
    </lineage>
</organism>
<evidence type="ECO:0000313" key="1">
    <source>
        <dbReference type="EMBL" id="MDK5169037.1"/>
    </source>
</evidence>
<name>A0ABT7G5L0_9GAMM</name>